<comment type="caution">
    <text evidence="2">The sequence shown here is derived from an EMBL/GenBank/DDBJ whole genome shotgun (WGS) entry which is preliminary data.</text>
</comment>
<evidence type="ECO:0000313" key="3">
    <source>
        <dbReference type="Proteomes" id="UP001231189"/>
    </source>
</evidence>
<sequence length="320" mass="33918">MLHNDYFADGATHADNFRRRYRMSKGLFMNILHGVREFDPYFKLKADAVGVLGFSSIQKCTAAMRMLAYGAPADTQDDYLRMSESTAIECMYKFCRAVVGKFGKYYLRGPTEEETARIMAQNAARGFPGMLGSIDCMHWAWKNCPFAWQALHPNVGALLKREILLLPAHISNDSASITDDHMTTIVPVMVPLYDAPPDITAASGNFAPNDAPTPSQSLSEDHNEGGPHTDSGVESADPSIGADPEEDPPASPSLGSRAASPAPEEDSVALEQPSPATLLSSHARGSGASPSSPPTPTCAASSAPNGASAVQSAPAAAPPP</sequence>
<reference evidence="2" key="1">
    <citation type="submission" date="2023-07" db="EMBL/GenBank/DDBJ databases">
        <title>A chromosome-level genome assembly of Lolium multiflorum.</title>
        <authorList>
            <person name="Chen Y."/>
            <person name="Copetti D."/>
            <person name="Kolliker R."/>
            <person name="Studer B."/>
        </authorList>
    </citation>
    <scope>NUCLEOTIDE SEQUENCE</scope>
    <source>
        <strain evidence="2">02402/16</strain>
        <tissue evidence="2">Leaf</tissue>
    </source>
</reference>
<keyword evidence="3" id="KW-1185">Reference proteome</keyword>
<feature type="compositionally biased region" description="Low complexity" evidence="1">
    <location>
        <begin position="280"/>
        <end position="290"/>
    </location>
</feature>
<feature type="region of interest" description="Disordered" evidence="1">
    <location>
        <begin position="201"/>
        <end position="320"/>
    </location>
</feature>
<dbReference type="AlphaFoldDB" id="A0AAD8SK39"/>
<gene>
    <name evidence="2" type="ORF">QYE76_071436</name>
</gene>
<evidence type="ECO:0000313" key="2">
    <source>
        <dbReference type="EMBL" id="KAK1653631.1"/>
    </source>
</evidence>
<evidence type="ECO:0000256" key="1">
    <source>
        <dbReference type="SAM" id="MobiDB-lite"/>
    </source>
</evidence>
<name>A0AAD8SK39_LOLMU</name>
<organism evidence="2 3">
    <name type="scientific">Lolium multiflorum</name>
    <name type="common">Italian ryegrass</name>
    <name type="synonym">Lolium perenne subsp. multiflorum</name>
    <dbReference type="NCBI Taxonomy" id="4521"/>
    <lineage>
        <taxon>Eukaryota</taxon>
        <taxon>Viridiplantae</taxon>
        <taxon>Streptophyta</taxon>
        <taxon>Embryophyta</taxon>
        <taxon>Tracheophyta</taxon>
        <taxon>Spermatophyta</taxon>
        <taxon>Magnoliopsida</taxon>
        <taxon>Liliopsida</taxon>
        <taxon>Poales</taxon>
        <taxon>Poaceae</taxon>
        <taxon>BOP clade</taxon>
        <taxon>Pooideae</taxon>
        <taxon>Poodae</taxon>
        <taxon>Poeae</taxon>
        <taxon>Poeae Chloroplast Group 2 (Poeae type)</taxon>
        <taxon>Loliodinae</taxon>
        <taxon>Loliinae</taxon>
        <taxon>Lolium</taxon>
    </lineage>
</organism>
<dbReference type="EMBL" id="JAUUTY010000004">
    <property type="protein sequence ID" value="KAK1653631.1"/>
    <property type="molecule type" value="Genomic_DNA"/>
</dbReference>
<proteinExistence type="predicted"/>
<evidence type="ECO:0008006" key="4">
    <source>
        <dbReference type="Google" id="ProtNLM"/>
    </source>
</evidence>
<dbReference type="PANTHER" id="PTHR47150:SF5">
    <property type="entry name" value="OS07G0546750 PROTEIN"/>
    <property type="match status" value="1"/>
</dbReference>
<protein>
    <recommendedName>
        <fullName evidence="4">Nuclease HARBI1</fullName>
    </recommendedName>
</protein>
<dbReference type="Pfam" id="PF04827">
    <property type="entry name" value="Plant_tran"/>
    <property type="match status" value="1"/>
</dbReference>
<dbReference type="PANTHER" id="PTHR47150">
    <property type="entry name" value="OS12G0169200 PROTEIN"/>
    <property type="match status" value="1"/>
</dbReference>
<dbReference type="Proteomes" id="UP001231189">
    <property type="component" value="Unassembled WGS sequence"/>
</dbReference>
<accession>A0AAD8SK39</accession>
<dbReference type="InterPro" id="IPR006912">
    <property type="entry name" value="Harbinger_derived_prot"/>
</dbReference>